<sequence>MAEMEPETTLGGSLLVPSVQELAEQPLTSVPERYIRTDQEPPSMASDCHKEIPVIDMQRLLISGDSVESSAELHKLHSACKDWGFFQLINHGASSSVVEKAKHEIKELFRLPKEEKKELWQEPGDISGFGQAFVVSDEQKLDWGDLFYMVTLPPHLRKPQLYSKLPQSFRETMEAYCGEVKDLAMKILNFMAKALEMNAEDMKVLFEEGMQAIRINYYPPCPQPEQVIGLTPHSDAVGLTILIQVNEIEGLQIKKGGMWVPVKPLPNAFIVNVGDVLEIVTNGIYRSIEHRATVNSTQERLSMATFLNPKLDGDMGPAPSLISPDTPALFKRIGVTDYFKGLFSRELQGKSYLDVMRIQND</sequence>
<dbReference type="EMBL" id="MTKT01003953">
    <property type="protein sequence ID" value="OWM73023.1"/>
    <property type="molecule type" value="Genomic_DNA"/>
</dbReference>
<keyword evidence="2 5" id="KW-0479">Metal-binding</keyword>
<dbReference type="OrthoDB" id="288590at2759"/>
<proteinExistence type="inferred from homology"/>
<evidence type="ECO:0000313" key="8">
    <source>
        <dbReference type="Proteomes" id="UP000197138"/>
    </source>
</evidence>
<evidence type="ECO:0000259" key="6">
    <source>
        <dbReference type="PROSITE" id="PS51471"/>
    </source>
</evidence>
<evidence type="ECO:0000256" key="4">
    <source>
        <dbReference type="ARBA" id="ARBA00023004"/>
    </source>
</evidence>
<evidence type="ECO:0000256" key="2">
    <source>
        <dbReference type="ARBA" id="ARBA00022723"/>
    </source>
</evidence>
<dbReference type="PANTHER" id="PTHR47991">
    <property type="entry name" value="OXOGLUTARATE/IRON-DEPENDENT DIOXYGENASE"/>
    <property type="match status" value="1"/>
</dbReference>
<evidence type="ECO:0000313" key="7">
    <source>
        <dbReference type="EMBL" id="OWM73023.1"/>
    </source>
</evidence>
<comment type="similarity">
    <text evidence="1 5">Belongs to the iron/ascorbate-dependent oxidoreductase family.</text>
</comment>
<protein>
    <submittedName>
        <fullName evidence="10">Protein SRG1-like</fullName>
    </submittedName>
</protein>
<dbReference type="Pfam" id="PF03171">
    <property type="entry name" value="2OG-FeII_Oxy"/>
    <property type="match status" value="1"/>
</dbReference>
<organism evidence="7 8">
    <name type="scientific">Punica granatum</name>
    <name type="common">Pomegranate</name>
    <dbReference type="NCBI Taxonomy" id="22663"/>
    <lineage>
        <taxon>Eukaryota</taxon>
        <taxon>Viridiplantae</taxon>
        <taxon>Streptophyta</taxon>
        <taxon>Embryophyta</taxon>
        <taxon>Tracheophyta</taxon>
        <taxon>Spermatophyta</taxon>
        <taxon>Magnoliopsida</taxon>
        <taxon>eudicotyledons</taxon>
        <taxon>Gunneridae</taxon>
        <taxon>Pentapetalae</taxon>
        <taxon>rosids</taxon>
        <taxon>malvids</taxon>
        <taxon>Myrtales</taxon>
        <taxon>Lythraceae</taxon>
        <taxon>Punica</taxon>
    </lineage>
</organism>
<keyword evidence="4 5" id="KW-0408">Iron</keyword>
<dbReference type="InterPro" id="IPR026992">
    <property type="entry name" value="DIOX_N"/>
</dbReference>
<dbReference type="GeneID" id="116205394"/>
<dbReference type="InterPro" id="IPR050295">
    <property type="entry name" value="Plant_2OG-oxidoreductases"/>
</dbReference>
<dbReference type="Proteomes" id="UP000515151">
    <property type="component" value="Chromosome 4"/>
</dbReference>
<dbReference type="Pfam" id="PF14226">
    <property type="entry name" value="DIOX_N"/>
    <property type="match status" value="1"/>
</dbReference>
<dbReference type="AlphaFoldDB" id="A0A218WKC1"/>
<reference evidence="8" key="1">
    <citation type="journal article" date="2017" name="Plant J.">
        <title>The pomegranate (Punica granatum L.) genome and the genomics of punicalagin biosynthesis.</title>
        <authorList>
            <person name="Qin G."/>
            <person name="Xu C."/>
            <person name="Ming R."/>
            <person name="Tang H."/>
            <person name="Guyot R."/>
            <person name="Kramer E.M."/>
            <person name="Hu Y."/>
            <person name="Yi X."/>
            <person name="Qi Y."/>
            <person name="Xu X."/>
            <person name="Gao Z."/>
            <person name="Pan H."/>
            <person name="Jian J."/>
            <person name="Tian Y."/>
            <person name="Yue Z."/>
            <person name="Xu Y."/>
        </authorList>
    </citation>
    <scope>NUCLEOTIDE SEQUENCE [LARGE SCALE GENOMIC DNA]</scope>
    <source>
        <strain evidence="8">cv. Dabenzi</strain>
    </source>
</reference>
<dbReference type="InterPro" id="IPR005123">
    <property type="entry name" value="Oxoglu/Fe-dep_dioxygenase_dom"/>
</dbReference>
<keyword evidence="9" id="KW-1185">Reference proteome</keyword>
<dbReference type="InterPro" id="IPR044861">
    <property type="entry name" value="IPNS-like_FE2OG_OXY"/>
</dbReference>
<gene>
    <name evidence="10" type="primary">LOC116205394</name>
    <name evidence="7" type="ORF">CDL15_Pgr001137</name>
</gene>
<accession>A0A218WKC1</accession>
<reference evidence="10" key="4">
    <citation type="submission" date="2025-04" db="UniProtKB">
        <authorList>
            <consortium name="RefSeq"/>
        </authorList>
    </citation>
    <scope>IDENTIFICATION</scope>
    <source>
        <tissue evidence="10">Leaf</tissue>
    </source>
</reference>
<evidence type="ECO:0000256" key="3">
    <source>
        <dbReference type="ARBA" id="ARBA00023002"/>
    </source>
</evidence>
<reference evidence="7" key="2">
    <citation type="submission" date="2017-06" db="EMBL/GenBank/DDBJ databases">
        <title>The pomegranate genome and the genomics of punicalagin biosynthesis.</title>
        <authorList>
            <person name="Xu C."/>
        </authorList>
    </citation>
    <scope>NUCLEOTIDE SEQUENCE [LARGE SCALE GENOMIC DNA]</scope>
    <source>
        <tissue evidence="7">Fresh leaf</tissue>
    </source>
</reference>
<dbReference type="Proteomes" id="UP000197138">
    <property type="component" value="Unassembled WGS sequence"/>
</dbReference>
<dbReference type="Gene3D" id="2.60.120.330">
    <property type="entry name" value="B-lactam Antibiotic, Isopenicillin N Synthase, Chain"/>
    <property type="match status" value="1"/>
</dbReference>
<dbReference type="FunFam" id="2.60.120.330:FF:000001">
    <property type="entry name" value="Protein SRG1"/>
    <property type="match status" value="1"/>
</dbReference>
<dbReference type="InterPro" id="IPR027443">
    <property type="entry name" value="IPNS-like_sf"/>
</dbReference>
<evidence type="ECO:0000256" key="5">
    <source>
        <dbReference type="RuleBase" id="RU003682"/>
    </source>
</evidence>
<dbReference type="PROSITE" id="PS51471">
    <property type="entry name" value="FE2OG_OXY"/>
    <property type="match status" value="1"/>
</dbReference>
<feature type="domain" description="Fe2OG dioxygenase" evidence="6">
    <location>
        <begin position="206"/>
        <end position="309"/>
    </location>
</feature>
<name>A0A218WKC1_PUNGR</name>
<dbReference type="GO" id="GO:0016491">
    <property type="term" value="F:oxidoreductase activity"/>
    <property type="evidence" value="ECO:0007669"/>
    <property type="project" value="UniProtKB-KW"/>
</dbReference>
<evidence type="ECO:0000313" key="9">
    <source>
        <dbReference type="Proteomes" id="UP000515151"/>
    </source>
</evidence>
<keyword evidence="3 5" id="KW-0560">Oxidoreductase</keyword>
<evidence type="ECO:0000313" key="10">
    <source>
        <dbReference type="RefSeq" id="XP_031393855.1"/>
    </source>
</evidence>
<reference evidence="9" key="3">
    <citation type="journal article" date="2020" name="Plant Biotechnol. J.">
        <title>The pomegranate (Punica granatum L.) draft genome dissects genetic divergence between soft- and hard-seeded cultivars.</title>
        <authorList>
            <person name="Luo X."/>
            <person name="Li H."/>
            <person name="Wu Z."/>
            <person name="Yao W."/>
            <person name="Zhao P."/>
            <person name="Cao D."/>
            <person name="Yu H."/>
            <person name="Li K."/>
            <person name="Poudel K."/>
            <person name="Zhao D."/>
            <person name="Zhang F."/>
            <person name="Xia X."/>
            <person name="Chen L."/>
            <person name="Wang Q."/>
            <person name="Jing D."/>
            <person name="Cao S."/>
        </authorList>
    </citation>
    <scope>NUCLEOTIDE SEQUENCE [LARGE SCALE GENOMIC DNA]</scope>
</reference>
<evidence type="ECO:0000256" key="1">
    <source>
        <dbReference type="ARBA" id="ARBA00008056"/>
    </source>
</evidence>
<dbReference type="GO" id="GO:0046872">
    <property type="term" value="F:metal ion binding"/>
    <property type="evidence" value="ECO:0007669"/>
    <property type="project" value="UniProtKB-KW"/>
</dbReference>
<dbReference type="SUPFAM" id="SSF51197">
    <property type="entry name" value="Clavaminate synthase-like"/>
    <property type="match status" value="1"/>
</dbReference>
<dbReference type="RefSeq" id="XP_031393855.1">
    <property type="nucleotide sequence ID" value="XM_031537995.1"/>
</dbReference>